<evidence type="ECO:0000256" key="1">
    <source>
        <dbReference type="SAM" id="MobiDB-lite"/>
    </source>
</evidence>
<dbReference type="Gene3D" id="3.30.420.10">
    <property type="entry name" value="Ribonuclease H-like superfamily/Ribonuclease H"/>
    <property type="match status" value="1"/>
</dbReference>
<dbReference type="PANTHER" id="PTHR37984:SF15">
    <property type="entry name" value="INTEGRASE CATALYTIC DOMAIN-CONTAINING PROTEIN"/>
    <property type="match status" value="1"/>
</dbReference>
<reference evidence="2" key="1">
    <citation type="submission" date="2021-03" db="EMBL/GenBank/DDBJ databases">
        <authorList>
            <person name="Bekaert M."/>
        </authorList>
    </citation>
    <scope>NUCLEOTIDE SEQUENCE</scope>
</reference>
<evidence type="ECO:0000313" key="2">
    <source>
        <dbReference type="EMBL" id="CAG2208268.1"/>
    </source>
</evidence>
<dbReference type="EMBL" id="CAJPWZ010001104">
    <property type="protein sequence ID" value="CAG2208268.1"/>
    <property type="molecule type" value="Genomic_DNA"/>
</dbReference>
<sequence>MLTAYVDEHHSNWDCLLPYVMMAYRSAQHETTGCTPNRMMLGREVATPVDLMYEVPDYLKKIPQNRWAWELQERMEEAHHFVRKHVGQEMVRQKKYYDKQLNWSKFRKDDQVYVFYIINCGRRGRPQVIHVDRMRLCKGQLLRGETEINENENQDDTFEPEGVVTEISNDEPDNADTITRSK</sequence>
<dbReference type="Proteomes" id="UP000683360">
    <property type="component" value="Unassembled WGS sequence"/>
</dbReference>
<proteinExistence type="predicted"/>
<evidence type="ECO:0008006" key="4">
    <source>
        <dbReference type="Google" id="ProtNLM"/>
    </source>
</evidence>
<dbReference type="OrthoDB" id="7701233at2759"/>
<keyword evidence="3" id="KW-1185">Reference proteome</keyword>
<dbReference type="InterPro" id="IPR036397">
    <property type="entry name" value="RNaseH_sf"/>
</dbReference>
<organism evidence="2 3">
    <name type="scientific">Mytilus edulis</name>
    <name type="common">Blue mussel</name>
    <dbReference type="NCBI Taxonomy" id="6550"/>
    <lineage>
        <taxon>Eukaryota</taxon>
        <taxon>Metazoa</taxon>
        <taxon>Spiralia</taxon>
        <taxon>Lophotrochozoa</taxon>
        <taxon>Mollusca</taxon>
        <taxon>Bivalvia</taxon>
        <taxon>Autobranchia</taxon>
        <taxon>Pteriomorphia</taxon>
        <taxon>Mytilida</taxon>
        <taxon>Mytiloidea</taxon>
        <taxon>Mytilidae</taxon>
        <taxon>Mytilinae</taxon>
        <taxon>Mytilus</taxon>
    </lineage>
</organism>
<gene>
    <name evidence="2" type="ORF">MEDL_22419</name>
</gene>
<dbReference type="GO" id="GO:0003676">
    <property type="term" value="F:nucleic acid binding"/>
    <property type="evidence" value="ECO:0007669"/>
    <property type="project" value="InterPro"/>
</dbReference>
<accession>A0A8S3RTU9</accession>
<dbReference type="PANTHER" id="PTHR37984">
    <property type="entry name" value="PROTEIN CBG26694"/>
    <property type="match status" value="1"/>
</dbReference>
<feature type="compositionally biased region" description="Acidic residues" evidence="1">
    <location>
        <begin position="147"/>
        <end position="159"/>
    </location>
</feature>
<evidence type="ECO:0000313" key="3">
    <source>
        <dbReference type="Proteomes" id="UP000683360"/>
    </source>
</evidence>
<comment type="caution">
    <text evidence="2">The sequence shown here is derived from an EMBL/GenBank/DDBJ whole genome shotgun (WGS) entry which is preliminary data.</text>
</comment>
<feature type="region of interest" description="Disordered" evidence="1">
    <location>
        <begin position="147"/>
        <end position="182"/>
    </location>
</feature>
<dbReference type="AlphaFoldDB" id="A0A8S3RTU9"/>
<dbReference type="InterPro" id="IPR050951">
    <property type="entry name" value="Retrovirus_Pol_polyprotein"/>
</dbReference>
<name>A0A8S3RTU9_MYTED</name>
<protein>
    <recommendedName>
        <fullName evidence="4">Integrase catalytic domain-containing protein</fullName>
    </recommendedName>
</protein>